<evidence type="ECO:0000256" key="1">
    <source>
        <dbReference type="ARBA" id="ARBA00004496"/>
    </source>
</evidence>
<keyword evidence="6" id="KW-0548">Nucleotidyltransferase</keyword>
<dbReference type="Pfam" id="PF07733">
    <property type="entry name" value="DNA_pol3_alpha"/>
    <property type="match status" value="1"/>
</dbReference>
<dbReference type="GO" id="GO:0008408">
    <property type="term" value="F:3'-5' exonuclease activity"/>
    <property type="evidence" value="ECO:0007669"/>
    <property type="project" value="InterPro"/>
</dbReference>
<dbReference type="eggNOG" id="COG0587">
    <property type="taxonomic scope" value="Bacteria"/>
</dbReference>
<evidence type="ECO:0000256" key="7">
    <source>
        <dbReference type="ARBA" id="ARBA00022705"/>
    </source>
</evidence>
<dbReference type="GO" id="GO:0003887">
    <property type="term" value="F:DNA-directed DNA polymerase activity"/>
    <property type="evidence" value="ECO:0007669"/>
    <property type="project" value="UniProtKB-KW"/>
</dbReference>
<protein>
    <recommendedName>
        <fullName evidence="4">DNA polymerase III subunit alpha</fullName>
        <ecNumber evidence="3">2.7.7.7</ecNumber>
    </recommendedName>
</protein>
<dbReference type="SUPFAM" id="SSF89550">
    <property type="entry name" value="PHP domain-like"/>
    <property type="match status" value="1"/>
</dbReference>
<comment type="catalytic activity">
    <reaction evidence="10">
        <text>DNA(n) + a 2'-deoxyribonucleoside 5'-triphosphate = DNA(n+1) + diphosphate</text>
        <dbReference type="Rhea" id="RHEA:22508"/>
        <dbReference type="Rhea" id="RHEA-COMP:17339"/>
        <dbReference type="Rhea" id="RHEA-COMP:17340"/>
        <dbReference type="ChEBI" id="CHEBI:33019"/>
        <dbReference type="ChEBI" id="CHEBI:61560"/>
        <dbReference type="ChEBI" id="CHEBI:173112"/>
        <dbReference type="EC" id="2.7.7.7"/>
    </reaction>
</comment>
<name>A0A0A5IC01_9BACI</name>
<dbReference type="Gene3D" id="1.10.150.870">
    <property type="match status" value="1"/>
</dbReference>
<dbReference type="NCBIfam" id="NF004226">
    <property type="entry name" value="PRK05673.1"/>
    <property type="match status" value="1"/>
</dbReference>
<dbReference type="CDD" id="cd04485">
    <property type="entry name" value="DnaE_OBF"/>
    <property type="match status" value="1"/>
</dbReference>
<comment type="caution">
    <text evidence="12">The sequence shown here is derived from an EMBL/GenBank/DDBJ whole genome shotgun (WGS) entry which is preliminary data.</text>
</comment>
<dbReference type="AlphaFoldDB" id="A0A0A5IC01"/>
<dbReference type="Gene3D" id="3.20.20.140">
    <property type="entry name" value="Metal-dependent hydrolases"/>
    <property type="match status" value="1"/>
</dbReference>
<dbReference type="InterPro" id="IPR041931">
    <property type="entry name" value="DNA_pol3_alpha_thumb_dom"/>
</dbReference>
<dbReference type="EC" id="2.7.7.7" evidence="3"/>
<dbReference type="SUPFAM" id="SSF160975">
    <property type="entry name" value="AF1531-like"/>
    <property type="match status" value="1"/>
</dbReference>
<keyword evidence="5" id="KW-0808">Transferase</keyword>
<dbReference type="NCBIfam" id="TIGR00594">
    <property type="entry name" value="polc"/>
    <property type="match status" value="1"/>
</dbReference>
<dbReference type="InterPro" id="IPR040982">
    <property type="entry name" value="DNA_pol3_finger"/>
</dbReference>
<dbReference type="InterPro" id="IPR011708">
    <property type="entry name" value="DNA_pol3_alpha_NTPase_dom"/>
</dbReference>
<evidence type="ECO:0000256" key="3">
    <source>
        <dbReference type="ARBA" id="ARBA00012417"/>
    </source>
</evidence>
<dbReference type="InterPro" id="IPR004365">
    <property type="entry name" value="NA-bd_OB_tRNA"/>
</dbReference>
<organism evidence="12 13">
    <name type="scientific">Pontibacillus halophilus JSM 076056 = DSM 19796</name>
    <dbReference type="NCBI Taxonomy" id="1385510"/>
    <lineage>
        <taxon>Bacteria</taxon>
        <taxon>Bacillati</taxon>
        <taxon>Bacillota</taxon>
        <taxon>Bacilli</taxon>
        <taxon>Bacillales</taxon>
        <taxon>Bacillaceae</taxon>
        <taxon>Pontibacillus</taxon>
    </lineage>
</organism>
<dbReference type="GO" id="GO:0003676">
    <property type="term" value="F:nucleic acid binding"/>
    <property type="evidence" value="ECO:0007669"/>
    <property type="project" value="InterPro"/>
</dbReference>
<evidence type="ECO:0000256" key="4">
    <source>
        <dbReference type="ARBA" id="ARBA00019114"/>
    </source>
</evidence>
<dbReference type="GO" id="GO:0005737">
    <property type="term" value="C:cytoplasm"/>
    <property type="evidence" value="ECO:0007669"/>
    <property type="project" value="UniProtKB-SubCell"/>
</dbReference>
<evidence type="ECO:0000256" key="2">
    <source>
        <dbReference type="ARBA" id="ARBA00009496"/>
    </source>
</evidence>
<evidence type="ECO:0000256" key="6">
    <source>
        <dbReference type="ARBA" id="ARBA00022695"/>
    </source>
</evidence>
<evidence type="ECO:0000313" key="12">
    <source>
        <dbReference type="EMBL" id="KGX93372.1"/>
    </source>
</evidence>
<proteinExistence type="inferred from homology"/>
<keyword evidence="13" id="KW-1185">Reference proteome</keyword>
<dbReference type="GO" id="GO:0006260">
    <property type="term" value="P:DNA replication"/>
    <property type="evidence" value="ECO:0007669"/>
    <property type="project" value="UniProtKB-KW"/>
</dbReference>
<evidence type="ECO:0000256" key="8">
    <source>
        <dbReference type="ARBA" id="ARBA00022932"/>
    </source>
</evidence>
<comment type="similarity">
    <text evidence="2">Belongs to the DNA polymerase type-C family. DnaE subfamily.</text>
</comment>
<keyword evidence="7" id="KW-0235">DNA replication</keyword>
<dbReference type="SMART" id="SM00481">
    <property type="entry name" value="POLIIIAc"/>
    <property type="match status" value="1"/>
</dbReference>
<sequence length="1116" mass="127056">MEFVHLQVISGYSLMKSTITIDKLVQKAKQEGYTAIALTDEGVMHGTVSFYQECINQGIKPIIGLKVEVETGDEGTDSLVLLAKDRQGYENLVQLSSYLQMSEQGTVERRELRPYTEGTIGVLNVLQSSVHQPILQGRHDLLQQEILEWKERFQQGDLYLGIEDHGLEEERHLQVAMEQVESLIDLSVVAMNDVRYLNKDDDYVFDSLQALRDNRKWSGQIEDYTVKNRHLKSKQELYSLYGEWKPEYLQRTVEIAEQCKLELSFNERMLPKYPTPDGLASSDYLKQLCERGLSKRYGSSVTAVHEERMTYELDVIQSMGFSDYFLIVWDFMAFSRKEGILTGPGRGSAAGSLVAYLLGITDVDPIRYELLFERFLNPERVTMPDIDIDFSDVRRDEVIQYVANKYGQDHVAQIITFGTYGARSLIRELSKSMGVDQQELAYLMKYIPQQSSQSVASIVRENGDLQEYVSQSQQLKQMFRIASKLEGLPRHASTHAAGVVISEQPLMKHVALTKGHEGVPLTQLAMNDLERVGLLKMDFLGLRNLTLMERITNGIERTTGRSPFHAKKEEEDERTFELLRNGQTSGVFQLESRGMKDVLQRLKPNHFEDIVAVNALYRPGPLEFIPTYIKRKHGEEAVSYPHPDLKPILDKTYGVLVYQEQIMQIANQLAGLSLGEADVLRRAVSKKDYDTLAEQKQTFVDGCYSKGYSKNVAEEMYEWIVRFSNYGFNRSHAVAYSVISYQLAFLKANYPHHFLAELMSSVAGQEDKISMYMREAAEMGIVIRPPSINQSFGKFTVEGKSVRLGLSMIKGIGKPVIQEIVRARKGKPFRNLFDFCRRVSLKVMNQTVLESLIMAGCFDDTYSNRASLLASVPHAMEQGELFSEANEQESLFGDDFELDGTYVEVEPFPLLKALSMEKDVLGMYISSHPLHSYRSLLKENHYQSLKKAKLAQPKKKMKSVAVLQNLKTIRTKRGDPMAFITLSDEETEMEGVLFPDLFREARKWLSEEMLVSLEGRIEERNGSKQWIVDHILPFDETALVAQPEPRLFLKIVEEDEAKLKGIKKIAEASPGQTSIIVHHASTKETYALQRAFLVNPTEEALSQFKQLLGDRNVVLK</sequence>
<accession>A0A0A5IC01</accession>
<dbReference type="Pfam" id="PF17657">
    <property type="entry name" value="DNA_pol3_finger"/>
    <property type="match status" value="1"/>
</dbReference>
<evidence type="ECO:0000256" key="5">
    <source>
        <dbReference type="ARBA" id="ARBA00022679"/>
    </source>
</evidence>
<comment type="subcellular location">
    <subcellularLocation>
        <location evidence="1">Cytoplasm</location>
    </subcellularLocation>
</comment>
<feature type="domain" description="Polymerase/histidinol phosphatase N-terminal" evidence="11">
    <location>
        <begin position="4"/>
        <end position="71"/>
    </location>
</feature>
<dbReference type="Gene3D" id="1.10.10.1600">
    <property type="entry name" value="Bacterial DNA polymerase III alpha subunit, thumb domain"/>
    <property type="match status" value="1"/>
</dbReference>
<dbReference type="InterPro" id="IPR004805">
    <property type="entry name" value="DnaE2/DnaE/PolC"/>
</dbReference>
<dbReference type="PANTHER" id="PTHR32294">
    <property type="entry name" value="DNA POLYMERASE III SUBUNIT ALPHA"/>
    <property type="match status" value="1"/>
</dbReference>
<dbReference type="STRING" id="1385510.GCA_000425205_00903"/>
<dbReference type="Pfam" id="PF01336">
    <property type="entry name" value="tRNA_anti-codon"/>
    <property type="match status" value="1"/>
</dbReference>
<dbReference type="EMBL" id="AVPE01000002">
    <property type="protein sequence ID" value="KGX93372.1"/>
    <property type="molecule type" value="Genomic_DNA"/>
</dbReference>
<evidence type="ECO:0000256" key="9">
    <source>
        <dbReference type="ARBA" id="ARBA00025611"/>
    </source>
</evidence>
<dbReference type="Pfam" id="PF02811">
    <property type="entry name" value="PHP"/>
    <property type="match status" value="1"/>
</dbReference>
<comment type="function">
    <text evidence="9">DNA polymerase III is a complex, multichain enzyme responsible for most of the replicative synthesis in bacteria. This DNA polymerase also exhibits 3' to 5' exonuclease activity. The alpha chain is the DNA polymerase.</text>
</comment>
<dbReference type="Pfam" id="PF14579">
    <property type="entry name" value="HHH_6"/>
    <property type="match status" value="1"/>
</dbReference>
<dbReference type="InterPro" id="IPR029460">
    <property type="entry name" value="DNAPol_HHH"/>
</dbReference>
<evidence type="ECO:0000313" key="13">
    <source>
        <dbReference type="Proteomes" id="UP000030528"/>
    </source>
</evidence>
<dbReference type="InterPro" id="IPR016195">
    <property type="entry name" value="Pol/histidinol_Pase-like"/>
</dbReference>
<gene>
    <name evidence="12" type="ORF">N781_09965</name>
</gene>
<dbReference type="Proteomes" id="UP000030528">
    <property type="component" value="Unassembled WGS sequence"/>
</dbReference>
<evidence type="ECO:0000259" key="11">
    <source>
        <dbReference type="SMART" id="SM00481"/>
    </source>
</evidence>
<dbReference type="InterPro" id="IPR003141">
    <property type="entry name" value="Pol/His_phosphatase_N"/>
</dbReference>
<dbReference type="OrthoDB" id="9803237at2"/>
<keyword evidence="8" id="KW-0239">DNA-directed DNA polymerase</keyword>
<dbReference type="PANTHER" id="PTHR32294:SF0">
    <property type="entry name" value="DNA POLYMERASE III SUBUNIT ALPHA"/>
    <property type="match status" value="1"/>
</dbReference>
<evidence type="ECO:0000256" key="10">
    <source>
        <dbReference type="ARBA" id="ARBA00049244"/>
    </source>
</evidence>
<dbReference type="InterPro" id="IPR004013">
    <property type="entry name" value="PHP_dom"/>
</dbReference>
<reference evidence="12 13" key="1">
    <citation type="submission" date="2013-08" db="EMBL/GenBank/DDBJ databases">
        <authorList>
            <person name="Huang J."/>
            <person name="Wang G."/>
        </authorList>
    </citation>
    <scope>NUCLEOTIDE SEQUENCE [LARGE SCALE GENOMIC DNA]</scope>
    <source>
        <strain evidence="12 13">JSM 076056</strain>
    </source>
</reference>